<proteinExistence type="predicted"/>
<dbReference type="OrthoDB" id="5318791at2"/>
<protein>
    <recommendedName>
        <fullName evidence="3">Phosphate/phosphite/phosphonate ABC transporter substrate-binding protein</fullName>
    </recommendedName>
</protein>
<name>A0A4S8F299_9BURK</name>
<sequence length="289" mass="31766">MSTPTSPFILGAVAYAPKVITIWEGFKAYLAERDFAMDFILYSNYETQVEAMINGDIHFAWNSPLAWVRTERLASARGLQAGQVVMRDTDIDLQSVLVVKADSPYQNTADLRGQTVGFGTIDSPQATLIPLDHMQHVGGLQPEKDFVVHRFDILGGKHGDHIGGERLAAQAMLEGNIAASWMIAKNYKAFAAEGTLPAGATRILDSTGLYDHCIMSAAPGLDAAVSQRFGDLLLAMDWNDAPVRALLELEGLKQWQPARTEGFALLQRAATEQGFYDEQGRIVAKDYRY</sequence>
<keyword evidence="2" id="KW-1185">Reference proteome</keyword>
<dbReference type="Gene3D" id="3.40.190.10">
    <property type="entry name" value="Periplasmic binding protein-like II"/>
    <property type="match status" value="2"/>
</dbReference>
<evidence type="ECO:0000313" key="2">
    <source>
        <dbReference type="Proteomes" id="UP000308917"/>
    </source>
</evidence>
<dbReference type="EMBL" id="STFG01000009">
    <property type="protein sequence ID" value="THU01059.1"/>
    <property type="molecule type" value="Genomic_DNA"/>
</dbReference>
<accession>A0A4S8F299</accession>
<dbReference type="SUPFAM" id="SSF53850">
    <property type="entry name" value="Periplasmic binding protein-like II"/>
    <property type="match status" value="1"/>
</dbReference>
<evidence type="ECO:0008006" key="3">
    <source>
        <dbReference type="Google" id="ProtNLM"/>
    </source>
</evidence>
<organism evidence="1 2">
    <name type="scientific">Lampropedia puyangensis</name>
    <dbReference type="NCBI Taxonomy" id="1330072"/>
    <lineage>
        <taxon>Bacteria</taxon>
        <taxon>Pseudomonadati</taxon>
        <taxon>Pseudomonadota</taxon>
        <taxon>Betaproteobacteria</taxon>
        <taxon>Burkholderiales</taxon>
        <taxon>Comamonadaceae</taxon>
        <taxon>Lampropedia</taxon>
    </lineage>
</organism>
<comment type="caution">
    <text evidence="1">The sequence shown here is derived from an EMBL/GenBank/DDBJ whole genome shotgun (WGS) entry which is preliminary data.</text>
</comment>
<gene>
    <name evidence="1" type="ORF">E9531_09770</name>
</gene>
<dbReference type="PANTHER" id="PTHR35841:SF1">
    <property type="entry name" value="PHOSPHONATES-BINDING PERIPLASMIC PROTEIN"/>
    <property type="match status" value="1"/>
</dbReference>
<dbReference type="Proteomes" id="UP000308917">
    <property type="component" value="Unassembled WGS sequence"/>
</dbReference>
<reference evidence="1 2" key="1">
    <citation type="journal article" date="2015" name="Antonie Van Leeuwenhoek">
        <title>Lampropedia puyangensis sp. nov., isolated from symptomatic bark of Populus ? euramericana canker and emended description of Lampropedia hyalina (Ehrenberg 1832) Lee et al. 2004.</title>
        <authorList>
            <person name="Li Y."/>
            <person name="Wang T."/>
            <person name="Piao C.G."/>
            <person name="Wang L.F."/>
            <person name="Tian G.Z."/>
            <person name="Zhu T.H."/>
            <person name="Guo M.W."/>
        </authorList>
    </citation>
    <scope>NUCLEOTIDE SEQUENCE [LARGE SCALE GENOMIC DNA]</scope>
    <source>
        <strain evidence="1 2">2-bin</strain>
    </source>
</reference>
<evidence type="ECO:0000313" key="1">
    <source>
        <dbReference type="EMBL" id="THU01059.1"/>
    </source>
</evidence>
<dbReference type="Pfam" id="PF12974">
    <property type="entry name" value="Phosphonate-bd"/>
    <property type="match status" value="1"/>
</dbReference>
<dbReference type="AlphaFoldDB" id="A0A4S8F299"/>
<dbReference type="PANTHER" id="PTHR35841">
    <property type="entry name" value="PHOSPHONATES-BINDING PERIPLASMIC PROTEIN"/>
    <property type="match status" value="1"/>
</dbReference>
<dbReference type="RefSeq" id="WP_136573575.1">
    <property type="nucleotide sequence ID" value="NZ_STFG01000009.1"/>
</dbReference>